<evidence type="ECO:0000256" key="4">
    <source>
        <dbReference type="ARBA" id="ARBA00022825"/>
    </source>
</evidence>
<evidence type="ECO:0000256" key="3">
    <source>
        <dbReference type="ARBA" id="ARBA00022801"/>
    </source>
</evidence>
<keyword evidence="3" id="KW-0378">Hydrolase</keyword>
<evidence type="ECO:0000256" key="2">
    <source>
        <dbReference type="ARBA" id="ARBA00022670"/>
    </source>
</evidence>
<dbReference type="EMBL" id="JAAOAV010000039">
    <property type="protein sequence ID" value="KAF5608959.1"/>
    <property type="molecule type" value="Genomic_DNA"/>
</dbReference>
<sequence length="608" mass="68341">MHQDQRRLKNSPIEVPEGFKPIQRRQTDINLCFDYSEAPPEIYEDSFKQSYDHINFDQVLRYVSFRRIELQKPPVSAVKARLTRNRAQTSNKGRGRDDLTVFFNWLKGKGVKHILKVMVDDLKDPSHSDKALEDCLRPFEVEILDWTKVDLCPETILTACRNVRQLYLRWSGNRAILRAWSEPEGLAKLENLEAVHLVYSEDQALESADRITMYANDFEERLNESAAANPRRIVPTDGEDAEQGRRILVFRCKADVPGVKELWLNCMDKFADELKNTCSEFVKPQNGIKVALIDDGADPYVESLRGKIWGGETFSRGFPHENGPSPYYRSTKGHGTVMADMICRVCPMARLYVYKLETQTSLNLATQTHGKEYIAAESAALAVRAAIGQKVDIISMSWTVKETVENRDGVNTFRQAIKDALDAGILLFCAAADTGAITEVEYPWSFDRQRIFRIGAATADGRVWGPTGSPQHLSFILPGHKVVSRNPHREGALPDDFEERTGSSVATALAAGLAALILHCVNLAVVHGKEHPSTTAVSGEDLERLANHDDMYNVLRGIGLDEGQQRFIEVWRRFDRPAKELKEPMSEKMDALGIVARLARDLVPSGSS</sequence>
<dbReference type="Proteomes" id="UP000547976">
    <property type="component" value="Unassembled WGS sequence"/>
</dbReference>
<dbReference type="RefSeq" id="XP_036540168.1">
    <property type="nucleotide sequence ID" value="XM_036682327.1"/>
</dbReference>
<dbReference type="Pfam" id="PF00082">
    <property type="entry name" value="Peptidase_S8"/>
    <property type="match status" value="1"/>
</dbReference>
<dbReference type="GeneID" id="59317045"/>
<dbReference type="InterPro" id="IPR015500">
    <property type="entry name" value="Peptidase_S8_subtilisin-rel"/>
</dbReference>
<name>A0A8H5V5F0_GIBSU</name>
<proteinExistence type="inferred from homology"/>
<keyword evidence="4" id="KW-0720">Serine protease</keyword>
<evidence type="ECO:0000256" key="1">
    <source>
        <dbReference type="ARBA" id="ARBA00011073"/>
    </source>
</evidence>
<comment type="similarity">
    <text evidence="1">Belongs to the peptidase S8 family.</text>
</comment>
<keyword evidence="2" id="KW-0645">Protease</keyword>
<dbReference type="GO" id="GO:0004252">
    <property type="term" value="F:serine-type endopeptidase activity"/>
    <property type="evidence" value="ECO:0007669"/>
    <property type="project" value="InterPro"/>
</dbReference>
<accession>A0A8H5V5F0</accession>
<gene>
    <name evidence="6" type="ORF">FSUBG_4348</name>
</gene>
<protein>
    <recommendedName>
        <fullName evidence="5">Peptidase S8/S53 domain-containing protein</fullName>
    </recommendedName>
</protein>
<dbReference type="InterPro" id="IPR036852">
    <property type="entry name" value="Peptidase_S8/S53_dom_sf"/>
</dbReference>
<dbReference type="PANTHER" id="PTHR43399">
    <property type="entry name" value="SUBTILISIN-RELATED"/>
    <property type="match status" value="1"/>
</dbReference>
<dbReference type="AlphaFoldDB" id="A0A8H5V5F0"/>
<dbReference type="Gene3D" id="3.40.50.200">
    <property type="entry name" value="Peptidase S8/S53 domain"/>
    <property type="match status" value="1"/>
</dbReference>
<dbReference type="InterPro" id="IPR051048">
    <property type="entry name" value="Peptidase_S8/S53_subtilisin"/>
</dbReference>
<evidence type="ECO:0000259" key="5">
    <source>
        <dbReference type="Pfam" id="PF00082"/>
    </source>
</evidence>
<dbReference type="OrthoDB" id="5093543at2759"/>
<evidence type="ECO:0000313" key="7">
    <source>
        <dbReference type="Proteomes" id="UP000547976"/>
    </source>
</evidence>
<dbReference type="PRINTS" id="PR00723">
    <property type="entry name" value="SUBTILISIN"/>
</dbReference>
<organism evidence="6 7">
    <name type="scientific">Gibberella subglutinans</name>
    <name type="common">Fusarium subglutinans</name>
    <dbReference type="NCBI Taxonomy" id="42677"/>
    <lineage>
        <taxon>Eukaryota</taxon>
        <taxon>Fungi</taxon>
        <taxon>Dikarya</taxon>
        <taxon>Ascomycota</taxon>
        <taxon>Pezizomycotina</taxon>
        <taxon>Sordariomycetes</taxon>
        <taxon>Hypocreomycetidae</taxon>
        <taxon>Hypocreales</taxon>
        <taxon>Nectriaceae</taxon>
        <taxon>Fusarium</taxon>
        <taxon>Fusarium fujikuroi species complex</taxon>
    </lineage>
</organism>
<dbReference type="CDD" id="cd07491">
    <property type="entry name" value="Peptidases_S8_7"/>
    <property type="match status" value="1"/>
</dbReference>
<reference evidence="6 7" key="1">
    <citation type="submission" date="2020-05" db="EMBL/GenBank/DDBJ databases">
        <title>Identification and distribution of gene clusters putatively required for synthesis of sphingolipid metabolism inhibitors in phylogenetically diverse species of the filamentous fungus Fusarium.</title>
        <authorList>
            <person name="Kim H.-S."/>
            <person name="Busman M."/>
            <person name="Brown D.W."/>
            <person name="Divon H."/>
            <person name="Uhlig S."/>
            <person name="Proctor R.H."/>
        </authorList>
    </citation>
    <scope>NUCLEOTIDE SEQUENCE [LARGE SCALE GENOMIC DNA]</scope>
    <source>
        <strain evidence="6 7">NRRL 66333</strain>
    </source>
</reference>
<dbReference type="InterPro" id="IPR000209">
    <property type="entry name" value="Peptidase_S8/S53_dom"/>
</dbReference>
<evidence type="ECO:0000313" key="6">
    <source>
        <dbReference type="EMBL" id="KAF5608959.1"/>
    </source>
</evidence>
<dbReference type="PANTHER" id="PTHR43399:SF4">
    <property type="entry name" value="CELL WALL-ASSOCIATED PROTEASE"/>
    <property type="match status" value="1"/>
</dbReference>
<feature type="domain" description="Peptidase S8/S53" evidence="5">
    <location>
        <begin position="286"/>
        <end position="519"/>
    </location>
</feature>
<keyword evidence="7" id="KW-1185">Reference proteome</keyword>
<comment type="caution">
    <text evidence="6">The sequence shown here is derived from an EMBL/GenBank/DDBJ whole genome shotgun (WGS) entry which is preliminary data.</text>
</comment>
<dbReference type="GO" id="GO:0006508">
    <property type="term" value="P:proteolysis"/>
    <property type="evidence" value="ECO:0007669"/>
    <property type="project" value="UniProtKB-KW"/>
</dbReference>
<dbReference type="SUPFAM" id="SSF52743">
    <property type="entry name" value="Subtilisin-like"/>
    <property type="match status" value="1"/>
</dbReference>